<dbReference type="CDD" id="cd00118">
    <property type="entry name" value="LysM"/>
    <property type="match status" value="1"/>
</dbReference>
<proteinExistence type="predicted"/>
<comment type="caution">
    <text evidence="2">The sequence shown here is derived from an EMBL/GenBank/DDBJ whole genome shotgun (WGS) entry which is preliminary data.</text>
</comment>
<accession>A0ABV3ESY1</accession>
<dbReference type="NCBIfam" id="NF038080">
    <property type="entry name" value="PG_bind_siph"/>
    <property type="match status" value="1"/>
</dbReference>
<keyword evidence="3" id="KW-1185">Reference proteome</keyword>
<name>A0ABV3ESY1_9ACTN</name>
<reference evidence="2 3" key="1">
    <citation type="submission" date="2024-06" db="EMBL/GenBank/DDBJ databases">
        <title>The Natural Products Discovery Center: Release of the First 8490 Sequenced Strains for Exploring Actinobacteria Biosynthetic Diversity.</title>
        <authorList>
            <person name="Kalkreuter E."/>
            <person name="Kautsar S.A."/>
            <person name="Yang D."/>
            <person name="Bader C.D."/>
            <person name="Teijaro C.N."/>
            <person name="Fluegel L."/>
            <person name="Davis C.M."/>
            <person name="Simpson J.R."/>
            <person name="Lauterbach L."/>
            <person name="Steele A.D."/>
            <person name="Gui C."/>
            <person name="Meng S."/>
            <person name="Li G."/>
            <person name="Viehrig K."/>
            <person name="Ye F."/>
            <person name="Su P."/>
            <person name="Kiefer A.F."/>
            <person name="Nichols A."/>
            <person name="Cepeda A.J."/>
            <person name="Yan W."/>
            <person name="Fan B."/>
            <person name="Jiang Y."/>
            <person name="Adhikari A."/>
            <person name="Zheng C.-J."/>
            <person name="Schuster L."/>
            <person name="Cowan T.M."/>
            <person name="Smanski M.J."/>
            <person name="Chevrette M.G."/>
            <person name="De Carvalho L.P.S."/>
            <person name="Shen B."/>
        </authorList>
    </citation>
    <scope>NUCLEOTIDE SEQUENCE [LARGE SCALE GENOMIC DNA]</scope>
    <source>
        <strain evidence="2 3">NPDC048117</strain>
    </source>
</reference>
<sequence>MKQLQIWNNIPNPNIIRVGQRLVVAKHHSSENYVPFPGKEWFASVPNSPVIVMMGYRLVDEGCDCYPDGVEGIGPRWDEHHRDSYAMWQRKLGFTGADANGVPGRVSWDKLRVPVPVEGG</sequence>
<dbReference type="InterPro" id="IPR018392">
    <property type="entry name" value="LysM"/>
</dbReference>
<dbReference type="EMBL" id="JBEZNA010000044">
    <property type="protein sequence ID" value="MEU9579304.1"/>
    <property type="molecule type" value="Genomic_DNA"/>
</dbReference>
<gene>
    <name evidence="2" type="ORF">AB0D95_18890</name>
</gene>
<dbReference type="RefSeq" id="WP_359274072.1">
    <property type="nucleotide sequence ID" value="NZ_JBEZNA010000044.1"/>
</dbReference>
<dbReference type="Pfam" id="PF01476">
    <property type="entry name" value="LysM"/>
    <property type="match status" value="1"/>
</dbReference>
<dbReference type="Proteomes" id="UP001551584">
    <property type="component" value="Unassembled WGS sequence"/>
</dbReference>
<feature type="domain" description="LysM" evidence="1">
    <location>
        <begin position="1"/>
        <end position="24"/>
    </location>
</feature>
<dbReference type="PROSITE" id="PS51782">
    <property type="entry name" value="LYSM"/>
    <property type="match status" value="1"/>
</dbReference>
<dbReference type="InterPro" id="IPR047763">
    <property type="entry name" value="PG_bind_dom_phiBT1-type"/>
</dbReference>
<evidence type="ECO:0000313" key="2">
    <source>
        <dbReference type="EMBL" id="MEU9579304.1"/>
    </source>
</evidence>
<organism evidence="2 3">
    <name type="scientific">Streptomyces chilikensis</name>
    <dbReference type="NCBI Taxonomy" id="1194079"/>
    <lineage>
        <taxon>Bacteria</taxon>
        <taxon>Bacillati</taxon>
        <taxon>Actinomycetota</taxon>
        <taxon>Actinomycetes</taxon>
        <taxon>Kitasatosporales</taxon>
        <taxon>Streptomycetaceae</taxon>
        <taxon>Streptomyces</taxon>
    </lineage>
</organism>
<evidence type="ECO:0000313" key="3">
    <source>
        <dbReference type="Proteomes" id="UP001551584"/>
    </source>
</evidence>
<evidence type="ECO:0000259" key="1">
    <source>
        <dbReference type="PROSITE" id="PS51782"/>
    </source>
</evidence>
<protein>
    <submittedName>
        <fullName evidence="2">Peptidoglycan-binding protein</fullName>
    </submittedName>
</protein>